<protein>
    <recommendedName>
        <fullName evidence="4">Tetratricopeptide repeat protein</fullName>
    </recommendedName>
</protein>
<dbReference type="RefSeq" id="WP_174472943.1">
    <property type="nucleotide sequence ID" value="NZ_JAGINN010000009.1"/>
</dbReference>
<sequence length="540" mass="59639">MTQPQIFLIPAIQAHQTDRLDEAQRLYRKALMIDPAQSDGLQLLGLVEKRFNRTGAAVALMRRSLRLVPDFTTVRQNLCRTLQGTGDHNGALALLRQLVAELPGDAETLYQLGSTLLRQERRREAAVPLRRAARLRPDHLETRIALSEVLLLEPTSQGAEFEESLRNARAAIMLSPGNPAAHLQIALVLEEMARAAESLAACRRALRLEPGMTDARHIAGINRLRLGDFVGGMADMEARKNNVWFHADGSPIPVWDGRPLPDDRVVLAAEGGWGDMIHFIRYVTQVARICGEVVVVCPPRLQRLLSTVPTPGNIRFNPERMPPLRARAMFLSLPHLLGSTADTVPNRPYLSADPERVRLWTDRLAGLGGLRVGLCWSNGDATRAADPKRSVPFEFVRPLAAIPGVSLVDLHKQDNAAKRLTDADEALLHRLGPDFDAGPDAFLDTAAVMKALDLVIAIDSSVLHVAGALGVPTWLPAPYRMDWRWMNDAERSVWYPSLRIYRQDRQWDWSGPMARIARDLARAAGAKAAGLSPDLLPQAG</sequence>
<dbReference type="Gene3D" id="1.25.40.10">
    <property type="entry name" value="Tetratricopeptide repeat domain"/>
    <property type="match status" value="2"/>
</dbReference>
<evidence type="ECO:0000313" key="3">
    <source>
        <dbReference type="Proteomes" id="UP000605086"/>
    </source>
</evidence>
<evidence type="ECO:0000313" key="2">
    <source>
        <dbReference type="EMBL" id="NUB01909.1"/>
    </source>
</evidence>
<dbReference type="SUPFAM" id="SSF53756">
    <property type="entry name" value="UDP-Glycosyltransferase/glycogen phosphorylase"/>
    <property type="match status" value="1"/>
</dbReference>
<dbReference type="PANTHER" id="PTHR44809:SF1">
    <property type="entry name" value="PROTEIN O-MANNOSYL-TRANSFERASE TMTC1"/>
    <property type="match status" value="1"/>
</dbReference>
<dbReference type="Gene3D" id="3.40.50.2000">
    <property type="entry name" value="Glycogen Phosphorylase B"/>
    <property type="match status" value="1"/>
</dbReference>
<accession>A0ABX2KFI5</accession>
<dbReference type="InterPro" id="IPR019734">
    <property type="entry name" value="TPR_rpt"/>
</dbReference>
<dbReference type="PANTHER" id="PTHR44809">
    <property type="match status" value="1"/>
</dbReference>
<dbReference type="InterPro" id="IPR052943">
    <property type="entry name" value="TMTC_O-mannosyl-trnsfr"/>
</dbReference>
<keyword evidence="1" id="KW-0802">TPR repeat</keyword>
<dbReference type="InterPro" id="IPR011990">
    <property type="entry name" value="TPR-like_helical_dom_sf"/>
</dbReference>
<name>A0ABX2KFI5_9PROT</name>
<feature type="repeat" description="TPR" evidence="1">
    <location>
        <begin position="106"/>
        <end position="139"/>
    </location>
</feature>
<dbReference type="SMART" id="SM00028">
    <property type="entry name" value="TPR"/>
    <property type="match status" value="4"/>
</dbReference>
<reference evidence="2 3" key="1">
    <citation type="submission" date="2019-10" db="EMBL/GenBank/DDBJ databases">
        <title>Genome sequence of Azospirillum melinis.</title>
        <authorList>
            <person name="Ambrosini A."/>
            <person name="Sant'Anna F.H."/>
            <person name="Cassan F.D."/>
            <person name="Souza E.M."/>
            <person name="Passaglia L.M.P."/>
        </authorList>
    </citation>
    <scope>NUCLEOTIDE SEQUENCE [LARGE SCALE GENOMIC DNA]</scope>
    <source>
        <strain evidence="2 3">TMCY0552</strain>
    </source>
</reference>
<organism evidence="2 3">
    <name type="scientific">Azospirillum melinis</name>
    <dbReference type="NCBI Taxonomy" id="328839"/>
    <lineage>
        <taxon>Bacteria</taxon>
        <taxon>Pseudomonadati</taxon>
        <taxon>Pseudomonadota</taxon>
        <taxon>Alphaproteobacteria</taxon>
        <taxon>Rhodospirillales</taxon>
        <taxon>Azospirillaceae</taxon>
        <taxon>Azospirillum</taxon>
    </lineage>
</organism>
<comment type="caution">
    <text evidence="2">The sequence shown here is derived from an EMBL/GenBank/DDBJ whole genome shotgun (WGS) entry which is preliminary data.</text>
</comment>
<dbReference type="EMBL" id="WHOS01000032">
    <property type="protein sequence ID" value="NUB01909.1"/>
    <property type="molecule type" value="Genomic_DNA"/>
</dbReference>
<dbReference type="SUPFAM" id="SSF48452">
    <property type="entry name" value="TPR-like"/>
    <property type="match status" value="1"/>
</dbReference>
<gene>
    <name evidence="2" type="ORF">GBZ48_21900</name>
</gene>
<dbReference type="Proteomes" id="UP000605086">
    <property type="component" value="Unassembled WGS sequence"/>
</dbReference>
<evidence type="ECO:0008006" key="4">
    <source>
        <dbReference type="Google" id="ProtNLM"/>
    </source>
</evidence>
<evidence type="ECO:0000256" key="1">
    <source>
        <dbReference type="PROSITE-ProRule" id="PRU00339"/>
    </source>
</evidence>
<proteinExistence type="predicted"/>
<dbReference type="PROSITE" id="PS50005">
    <property type="entry name" value="TPR"/>
    <property type="match status" value="1"/>
</dbReference>
<keyword evidence="3" id="KW-1185">Reference proteome</keyword>